<accession>A0A1S7LPX9</accession>
<evidence type="ECO:0000313" key="1">
    <source>
        <dbReference type="EMBL" id="CRH07826.1"/>
    </source>
</evidence>
<reference evidence="1" key="1">
    <citation type="submission" date="2015-04" db="EMBL/GenBank/DDBJ databases">
        <authorList>
            <person name="Syromyatnikov M.Y."/>
            <person name="Popov V.N."/>
        </authorList>
    </citation>
    <scope>NUCLEOTIDE SEQUENCE</scope>
    <source>
        <strain evidence="1">MO-1</strain>
    </source>
</reference>
<dbReference type="AlphaFoldDB" id="A0A1S7LPX9"/>
<gene>
    <name evidence="1" type="ORF">MAGMO_3694</name>
</gene>
<sequence length="352" mass="39559">MVPIQLLSKAVLTGMALRQGAVSQQQLQTAAAMDEHAKNQYEMARTDLQECAKAVLLEIEGLGLLRLDVMERRLGYVEEVCRRIPCIYQSEQQKLLDRLTRMKRLCERASSILHAEPLQKSRAALIGVGSFGGEGVCDADSGNCCLTTLVKRIHSNIAMRWIIQGINIQDEKKGRRWFSFSRQRKLEKALVQTFLDESKQAAHAVKTAEDNCSRSEEAVEKMRATVRSLTLVGHAAAECRDLIRLMDVRFDIAIDDLEEAAKSGVCTPEARQATMKALHMAEVMLHLVEAPLLNTKWQVADRHHEVMEEGVEFLRQVEDTGLDEVFLLGQSAYQPAHLRLPHYPEVKAVSES</sequence>
<dbReference type="EMBL" id="LO017727">
    <property type="protein sequence ID" value="CRH07826.1"/>
    <property type="molecule type" value="Genomic_DNA"/>
</dbReference>
<organism evidence="1">
    <name type="scientific">Magnetococcus massalia (strain MO-1)</name>
    <dbReference type="NCBI Taxonomy" id="451514"/>
    <lineage>
        <taxon>Bacteria</taxon>
        <taxon>Pseudomonadati</taxon>
        <taxon>Pseudomonadota</taxon>
        <taxon>Magnetococcia</taxon>
        <taxon>Magnetococcales</taxon>
        <taxon>Magnetococcaceae</taxon>
        <taxon>Magnetococcus</taxon>
    </lineage>
</organism>
<protein>
    <submittedName>
        <fullName evidence="1">Uncharacterized protein</fullName>
    </submittedName>
</protein>
<proteinExistence type="predicted"/>
<name>A0A1S7LPX9_MAGMO</name>